<protein>
    <submittedName>
        <fullName evidence="1">Uncharacterized protein</fullName>
    </submittedName>
</protein>
<keyword evidence="2" id="KW-1185">Reference proteome</keyword>
<dbReference type="EMBL" id="JBIPKE010000019">
    <property type="protein sequence ID" value="MFH6984814.1"/>
    <property type="molecule type" value="Genomic_DNA"/>
</dbReference>
<evidence type="ECO:0000313" key="1">
    <source>
        <dbReference type="EMBL" id="MFH6984814.1"/>
    </source>
</evidence>
<accession>A0ABW7NEA2</accession>
<sequence>MFSLFSKKKKFKASCDLSGSPLERESAYLVSTAQIISSRKFWDNIMTEPDTMTYTEAYFKSGDQTATNIRGMIFKKYADKDRAWVISDSHLHLFDIDESAAKTVANDWWDSEGKEVPQELENSLANLDEHSFEEIKSYAVKEAGRRLVQV</sequence>
<comment type="caution">
    <text evidence="1">The sequence shown here is derived from an EMBL/GenBank/DDBJ whole genome shotgun (WGS) entry which is preliminary data.</text>
</comment>
<name>A0ABW7NEA2_9BACT</name>
<gene>
    <name evidence="1" type="ORF">ACHKAR_15265</name>
</gene>
<reference evidence="1 2" key="1">
    <citation type="journal article" date="2013" name="Int. J. Syst. Evol. Microbiol.">
        <title>Marinoscillum luteum sp. nov., isolated from marine sediment.</title>
        <authorList>
            <person name="Cha I.T."/>
            <person name="Park S.J."/>
            <person name="Kim S.J."/>
            <person name="Kim J.G."/>
            <person name="Jung M.Y."/>
            <person name="Shin K.S."/>
            <person name="Kwon K.K."/>
            <person name="Yang S.H."/>
            <person name="Seo Y.S."/>
            <person name="Rhee S.K."/>
        </authorList>
    </citation>
    <scope>NUCLEOTIDE SEQUENCE [LARGE SCALE GENOMIC DNA]</scope>
    <source>
        <strain evidence="1 2">KCTC 23939</strain>
    </source>
</reference>
<organism evidence="1 2">
    <name type="scientific">Marinoscillum luteum</name>
    <dbReference type="NCBI Taxonomy" id="861051"/>
    <lineage>
        <taxon>Bacteria</taxon>
        <taxon>Pseudomonadati</taxon>
        <taxon>Bacteroidota</taxon>
        <taxon>Cytophagia</taxon>
        <taxon>Cytophagales</taxon>
        <taxon>Reichenbachiellaceae</taxon>
        <taxon>Marinoscillum</taxon>
    </lineage>
</organism>
<dbReference type="RefSeq" id="WP_159583456.1">
    <property type="nucleotide sequence ID" value="NZ_JBIPKE010000019.1"/>
</dbReference>
<evidence type="ECO:0000313" key="2">
    <source>
        <dbReference type="Proteomes" id="UP001610063"/>
    </source>
</evidence>
<dbReference type="Proteomes" id="UP001610063">
    <property type="component" value="Unassembled WGS sequence"/>
</dbReference>
<proteinExistence type="predicted"/>